<keyword evidence="10" id="KW-0238">DNA-binding</keyword>
<organism evidence="19 20">
    <name type="scientific">Limnoglobus roseus</name>
    <dbReference type="NCBI Taxonomy" id="2598579"/>
    <lineage>
        <taxon>Bacteria</taxon>
        <taxon>Pseudomonadati</taxon>
        <taxon>Planctomycetota</taxon>
        <taxon>Planctomycetia</taxon>
        <taxon>Gemmatales</taxon>
        <taxon>Gemmataceae</taxon>
        <taxon>Limnoglobus</taxon>
    </lineage>
</organism>
<dbReference type="Pfam" id="PF25601">
    <property type="entry name" value="AAA_lid_14"/>
    <property type="match status" value="1"/>
</dbReference>
<keyword evidence="5 16" id="KW-0597">Phosphoprotein</keyword>
<keyword evidence="9" id="KW-0805">Transcription regulation</keyword>
<feature type="domain" description="Response regulatory" evidence="18">
    <location>
        <begin position="3"/>
        <end position="117"/>
    </location>
</feature>
<evidence type="ECO:0000256" key="16">
    <source>
        <dbReference type="PROSITE-ProRule" id="PRU00169"/>
    </source>
</evidence>
<dbReference type="PRINTS" id="PR01590">
    <property type="entry name" value="HTHFIS"/>
</dbReference>
<dbReference type="SUPFAM" id="SSF52172">
    <property type="entry name" value="CheY-like"/>
    <property type="match status" value="1"/>
</dbReference>
<dbReference type="PROSITE" id="PS50110">
    <property type="entry name" value="RESPONSE_REGULATORY"/>
    <property type="match status" value="1"/>
</dbReference>
<dbReference type="SMART" id="SM00448">
    <property type="entry name" value="REC"/>
    <property type="match status" value="1"/>
</dbReference>
<evidence type="ECO:0000256" key="9">
    <source>
        <dbReference type="ARBA" id="ARBA00023015"/>
    </source>
</evidence>
<keyword evidence="6" id="KW-0547">Nucleotide-binding</keyword>
<dbReference type="GO" id="GO:0005737">
    <property type="term" value="C:cytoplasm"/>
    <property type="evidence" value="ECO:0007669"/>
    <property type="project" value="UniProtKB-SubCell"/>
</dbReference>
<evidence type="ECO:0000256" key="12">
    <source>
        <dbReference type="ARBA" id="ARBA00023163"/>
    </source>
</evidence>
<evidence type="ECO:0000313" key="20">
    <source>
        <dbReference type="Proteomes" id="UP000324974"/>
    </source>
</evidence>
<evidence type="ECO:0000256" key="1">
    <source>
        <dbReference type="ARBA" id="ARBA00004496"/>
    </source>
</evidence>
<evidence type="ECO:0000256" key="6">
    <source>
        <dbReference type="ARBA" id="ARBA00022741"/>
    </source>
</evidence>
<evidence type="ECO:0000256" key="11">
    <source>
        <dbReference type="ARBA" id="ARBA00023159"/>
    </source>
</evidence>
<evidence type="ECO:0000256" key="2">
    <source>
        <dbReference type="ARBA" id="ARBA00019059"/>
    </source>
</evidence>
<dbReference type="RefSeq" id="WP_178132585.1">
    <property type="nucleotide sequence ID" value="NZ_CP042425.1"/>
</dbReference>
<dbReference type="InterPro" id="IPR002078">
    <property type="entry name" value="Sigma_54_int"/>
</dbReference>
<keyword evidence="3" id="KW-0963">Cytoplasm</keyword>
<keyword evidence="13" id="KW-0535">Nitrogen fixation</keyword>
<accession>A0A5C1AKX3</accession>
<dbReference type="PROSITE" id="PS00676">
    <property type="entry name" value="SIGMA54_INTERACT_2"/>
    <property type="match status" value="1"/>
</dbReference>
<evidence type="ECO:0000256" key="13">
    <source>
        <dbReference type="ARBA" id="ARBA00023231"/>
    </source>
</evidence>
<evidence type="ECO:0000256" key="4">
    <source>
        <dbReference type="ARBA" id="ARBA00022491"/>
    </source>
</evidence>
<reference evidence="20" key="1">
    <citation type="submission" date="2019-08" db="EMBL/GenBank/DDBJ databases">
        <title>Limnoglobus roseus gen. nov., sp. nov., a novel freshwater planctomycete with a giant genome from the family Gemmataceae.</title>
        <authorList>
            <person name="Kulichevskaya I.S."/>
            <person name="Naumoff D.G."/>
            <person name="Miroshnikov K."/>
            <person name="Ivanova A."/>
            <person name="Philippov D.A."/>
            <person name="Hakobyan A."/>
            <person name="Rijpstra I.C."/>
            <person name="Sinninghe Damste J.S."/>
            <person name="Liesack W."/>
            <person name="Dedysh S.N."/>
        </authorList>
    </citation>
    <scope>NUCLEOTIDE SEQUENCE [LARGE SCALE GENOMIC DNA]</scope>
    <source>
        <strain evidence="20">PX52</strain>
    </source>
</reference>
<keyword evidence="4" id="KW-0678">Repressor</keyword>
<comment type="subcellular location">
    <subcellularLocation>
        <location evidence="1">Cytoplasm</location>
    </subcellularLocation>
</comment>
<dbReference type="InterPro" id="IPR025943">
    <property type="entry name" value="Sigma_54_int_dom_ATP-bd_2"/>
</dbReference>
<evidence type="ECO:0000256" key="15">
    <source>
        <dbReference type="ARBA" id="ARBA00031910"/>
    </source>
</evidence>
<dbReference type="Gene3D" id="3.40.50.300">
    <property type="entry name" value="P-loop containing nucleotide triphosphate hydrolases"/>
    <property type="match status" value="1"/>
</dbReference>
<dbReference type="GO" id="GO:0043565">
    <property type="term" value="F:sequence-specific DNA binding"/>
    <property type="evidence" value="ECO:0007669"/>
    <property type="project" value="InterPro"/>
</dbReference>
<dbReference type="InterPro" id="IPR025944">
    <property type="entry name" value="Sigma_54_int_dom_CS"/>
</dbReference>
<dbReference type="GO" id="GO:0000160">
    <property type="term" value="P:phosphorelay signal transduction system"/>
    <property type="evidence" value="ECO:0007669"/>
    <property type="project" value="UniProtKB-KW"/>
</dbReference>
<sequence length="465" mass="50887">MPKILIIDDEPSLLYSLESGLSIGDWDVLTAQSAADGLEAVQKRKPDAVILDMRLPDMTGLEAFDQIKAIDAKLPVMILTAFATTEAAIEAVKRGAFEYLLKPVDIHHLRDLVARAIELRRMHSVPAVLAGEPVPPDADEIVGRSPAMQAVYKSIGLLAPQDVTVLITGESGTGKELIARAVYQHSKRANKPFLAINCAAIPETLLESELFGHERGAFTGADRQRVGKFEQANGGTLFLDEIGDMAPAAQAKLLRVLQERRFDRVGGNSSVTTDVRLIAATNQRLDEMVAAGSFRNDLLYRLNGFMIALPPLRDRRDDIPLIAEHFLRTFGRQLGKTFQPFDADTVRLLKWYGWPGNIRELHNAIRFATIKAVGDVVNVDCLPPSVRGENTTGQRLPVTGDIRQVVRSLLASGTGDVYRQVMAEVDRVVIDEALEFVGGNQVQASELLGISRNTLRSKLQSRGGG</sequence>
<dbReference type="Pfam" id="PF00072">
    <property type="entry name" value="Response_reg"/>
    <property type="match status" value="1"/>
</dbReference>
<dbReference type="GO" id="GO:0006355">
    <property type="term" value="P:regulation of DNA-templated transcription"/>
    <property type="evidence" value="ECO:0007669"/>
    <property type="project" value="InterPro"/>
</dbReference>
<dbReference type="PANTHER" id="PTHR32071">
    <property type="entry name" value="TRANSCRIPTIONAL REGULATORY PROTEIN"/>
    <property type="match status" value="1"/>
</dbReference>
<dbReference type="PANTHER" id="PTHR32071:SF95">
    <property type="entry name" value="DNA-BINDING TRANSCRIPTIONAL REGULATOR NTRC"/>
    <property type="match status" value="1"/>
</dbReference>
<dbReference type="AlphaFoldDB" id="A0A5C1AKX3"/>
<dbReference type="Gene3D" id="3.40.50.2300">
    <property type="match status" value="1"/>
</dbReference>
<dbReference type="InterPro" id="IPR009057">
    <property type="entry name" value="Homeodomain-like_sf"/>
</dbReference>
<evidence type="ECO:0000313" key="19">
    <source>
        <dbReference type="EMBL" id="QEL19580.1"/>
    </source>
</evidence>
<keyword evidence="8" id="KW-0902">Two-component regulatory system</keyword>
<gene>
    <name evidence="19" type="ORF">PX52LOC_06656</name>
</gene>
<dbReference type="InterPro" id="IPR058031">
    <property type="entry name" value="AAA_lid_NorR"/>
</dbReference>
<dbReference type="InterPro" id="IPR027417">
    <property type="entry name" value="P-loop_NTPase"/>
</dbReference>
<dbReference type="Gene3D" id="1.10.10.60">
    <property type="entry name" value="Homeodomain-like"/>
    <property type="match status" value="1"/>
</dbReference>
<evidence type="ECO:0000256" key="8">
    <source>
        <dbReference type="ARBA" id="ARBA00023012"/>
    </source>
</evidence>
<dbReference type="InterPro" id="IPR002197">
    <property type="entry name" value="HTH_Fis"/>
</dbReference>
<dbReference type="Proteomes" id="UP000324974">
    <property type="component" value="Chromosome"/>
</dbReference>
<feature type="domain" description="Sigma-54 factor interaction" evidence="17">
    <location>
        <begin position="141"/>
        <end position="370"/>
    </location>
</feature>
<evidence type="ECO:0000256" key="5">
    <source>
        <dbReference type="ARBA" id="ARBA00022553"/>
    </source>
</evidence>
<dbReference type="InterPro" id="IPR025662">
    <property type="entry name" value="Sigma_54_int_dom_ATP-bd_1"/>
</dbReference>
<keyword evidence="11" id="KW-0010">Activator</keyword>
<dbReference type="EMBL" id="CP042425">
    <property type="protein sequence ID" value="QEL19580.1"/>
    <property type="molecule type" value="Genomic_DNA"/>
</dbReference>
<name>A0A5C1AKX3_9BACT</name>
<keyword evidence="20" id="KW-1185">Reference proteome</keyword>
<feature type="modified residue" description="4-aspartylphosphate" evidence="16">
    <location>
        <position position="52"/>
    </location>
</feature>
<dbReference type="CDD" id="cd00009">
    <property type="entry name" value="AAA"/>
    <property type="match status" value="1"/>
</dbReference>
<keyword evidence="12" id="KW-0804">Transcription</keyword>
<dbReference type="Pfam" id="PF02954">
    <property type="entry name" value="HTH_8"/>
    <property type="match status" value="1"/>
</dbReference>
<keyword evidence="7" id="KW-0067">ATP-binding</keyword>
<evidence type="ECO:0000256" key="7">
    <source>
        <dbReference type="ARBA" id="ARBA00022840"/>
    </source>
</evidence>
<dbReference type="SUPFAM" id="SSF52540">
    <property type="entry name" value="P-loop containing nucleoside triphosphate hydrolases"/>
    <property type="match status" value="1"/>
</dbReference>
<dbReference type="Gene3D" id="1.10.8.60">
    <property type="match status" value="1"/>
</dbReference>
<dbReference type="PROSITE" id="PS00688">
    <property type="entry name" value="SIGMA54_INTERACT_3"/>
    <property type="match status" value="1"/>
</dbReference>
<evidence type="ECO:0000259" key="17">
    <source>
        <dbReference type="PROSITE" id="PS50045"/>
    </source>
</evidence>
<evidence type="ECO:0000259" key="18">
    <source>
        <dbReference type="PROSITE" id="PS50110"/>
    </source>
</evidence>
<evidence type="ECO:0000256" key="14">
    <source>
        <dbReference type="ARBA" id="ARBA00029881"/>
    </source>
</evidence>
<protein>
    <recommendedName>
        <fullName evidence="2">DNA-binding transcriptional regulator NtrC</fullName>
    </recommendedName>
    <alternativeName>
        <fullName evidence="14">Nitrogen regulation protein NR(I)</fullName>
    </alternativeName>
    <alternativeName>
        <fullName evidence="15">Nitrogen regulator I</fullName>
    </alternativeName>
</protein>
<dbReference type="Pfam" id="PF00158">
    <property type="entry name" value="Sigma54_activat"/>
    <property type="match status" value="1"/>
</dbReference>
<dbReference type="FunFam" id="3.40.50.300:FF:000006">
    <property type="entry name" value="DNA-binding transcriptional regulator NtrC"/>
    <property type="match status" value="1"/>
</dbReference>
<dbReference type="PROSITE" id="PS50045">
    <property type="entry name" value="SIGMA54_INTERACT_4"/>
    <property type="match status" value="1"/>
</dbReference>
<dbReference type="GO" id="GO:0005524">
    <property type="term" value="F:ATP binding"/>
    <property type="evidence" value="ECO:0007669"/>
    <property type="project" value="UniProtKB-KW"/>
</dbReference>
<proteinExistence type="predicted"/>
<dbReference type="InterPro" id="IPR011006">
    <property type="entry name" value="CheY-like_superfamily"/>
</dbReference>
<dbReference type="InterPro" id="IPR003593">
    <property type="entry name" value="AAA+_ATPase"/>
</dbReference>
<dbReference type="InterPro" id="IPR001789">
    <property type="entry name" value="Sig_transdc_resp-reg_receiver"/>
</dbReference>
<dbReference type="PROSITE" id="PS00675">
    <property type="entry name" value="SIGMA54_INTERACT_1"/>
    <property type="match status" value="1"/>
</dbReference>
<dbReference type="KEGG" id="lrs:PX52LOC_06656"/>
<evidence type="ECO:0000256" key="10">
    <source>
        <dbReference type="ARBA" id="ARBA00023125"/>
    </source>
</evidence>
<evidence type="ECO:0000256" key="3">
    <source>
        <dbReference type="ARBA" id="ARBA00022490"/>
    </source>
</evidence>
<dbReference type="SMART" id="SM00382">
    <property type="entry name" value="AAA"/>
    <property type="match status" value="1"/>
</dbReference>
<dbReference type="SUPFAM" id="SSF46689">
    <property type="entry name" value="Homeodomain-like"/>
    <property type="match status" value="1"/>
</dbReference>